<dbReference type="InterPro" id="IPR001810">
    <property type="entry name" value="F-box_dom"/>
</dbReference>
<name>A0AAN6M409_9PLEO</name>
<dbReference type="AlphaFoldDB" id="A0AAN6M409"/>
<dbReference type="PROSITE" id="PS50181">
    <property type="entry name" value="FBOX"/>
    <property type="match status" value="1"/>
</dbReference>
<evidence type="ECO:0000313" key="3">
    <source>
        <dbReference type="Proteomes" id="UP001280581"/>
    </source>
</evidence>
<evidence type="ECO:0000313" key="2">
    <source>
        <dbReference type="EMBL" id="KAK3213737.1"/>
    </source>
</evidence>
<feature type="domain" description="F-box" evidence="1">
    <location>
        <begin position="3"/>
        <end position="34"/>
    </location>
</feature>
<dbReference type="InterPro" id="IPR036047">
    <property type="entry name" value="F-box-like_dom_sf"/>
</dbReference>
<organism evidence="2 3">
    <name type="scientific">Pseudopithomyces chartarum</name>
    <dbReference type="NCBI Taxonomy" id="1892770"/>
    <lineage>
        <taxon>Eukaryota</taxon>
        <taxon>Fungi</taxon>
        <taxon>Dikarya</taxon>
        <taxon>Ascomycota</taxon>
        <taxon>Pezizomycotina</taxon>
        <taxon>Dothideomycetes</taxon>
        <taxon>Pleosporomycetidae</taxon>
        <taxon>Pleosporales</taxon>
        <taxon>Massarineae</taxon>
        <taxon>Didymosphaeriaceae</taxon>
        <taxon>Pseudopithomyces</taxon>
    </lineage>
</organism>
<evidence type="ECO:0000259" key="1">
    <source>
        <dbReference type="PROSITE" id="PS50181"/>
    </source>
</evidence>
<protein>
    <recommendedName>
        <fullName evidence="1">F-box domain-containing protein</fullName>
    </recommendedName>
</protein>
<reference evidence="2 3" key="1">
    <citation type="submission" date="2021-02" db="EMBL/GenBank/DDBJ databases">
        <title>Genome assembly of Pseudopithomyces chartarum.</title>
        <authorList>
            <person name="Jauregui R."/>
            <person name="Singh J."/>
            <person name="Voisey C."/>
        </authorList>
    </citation>
    <scope>NUCLEOTIDE SEQUENCE [LARGE SCALE GENOMIC DNA]</scope>
    <source>
        <strain evidence="2 3">AGR01</strain>
    </source>
</reference>
<gene>
    <name evidence="2" type="ORF">GRF29_28g835623</name>
</gene>
<comment type="caution">
    <text evidence="2">The sequence shown here is derived from an EMBL/GenBank/DDBJ whole genome shotgun (WGS) entry which is preliminary data.</text>
</comment>
<dbReference type="Proteomes" id="UP001280581">
    <property type="component" value="Unassembled WGS sequence"/>
</dbReference>
<accession>A0AAN6M409</accession>
<keyword evidence="3" id="KW-1185">Reference proteome</keyword>
<dbReference type="SUPFAM" id="SSF81383">
    <property type="entry name" value="F-box domain"/>
    <property type="match status" value="1"/>
</dbReference>
<proteinExistence type="predicted"/>
<dbReference type="EMBL" id="WVTA01000004">
    <property type="protein sequence ID" value="KAK3213737.1"/>
    <property type="molecule type" value="Genomic_DNA"/>
</dbReference>
<sequence>MSSTPLLRLPVEMLRNVTDHLDLQDRVRLTVTNRYLYFTLGVPTHSEFLAAEASEFATSKQLYACKGCIRFRSLTQFADDMRKGARTRSGPEAQSRFCLECGVERGWYSEGAMIAIYGKPAVLGRLCSSVTDHCGSKASCGSRTLVWKPLPMRQHSRYESWGYMTRSCSETRHAQEEYEMWLDV</sequence>